<dbReference type="InterPro" id="IPR012962">
    <property type="entry name" value="Pept_M54_archaemetzincn"/>
</dbReference>
<dbReference type="OrthoDB" id="2365600at2759"/>
<gene>
    <name evidence="8" type="ORF">jhhlp_003386</name>
</gene>
<evidence type="ECO:0000313" key="8">
    <source>
        <dbReference type="EMBL" id="PKS10089.1"/>
    </source>
</evidence>
<proteinExistence type="predicted"/>
<feature type="region of interest" description="Disordered" evidence="7">
    <location>
        <begin position="37"/>
        <end position="93"/>
    </location>
</feature>
<evidence type="ECO:0000256" key="1">
    <source>
        <dbReference type="ARBA" id="ARBA00001947"/>
    </source>
</evidence>
<dbReference type="InterPro" id="IPR024079">
    <property type="entry name" value="MetalloPept_cat_dom_sf"/>
</dbReference>
<dbReference type="GO" id="GO:0008237">
    <property type="term" value="F:metallopeptidase activity"/>
    <property type="evidence" value="ECO:0007669"/>
    <property type="project" value="UniProtKB-KW"/>
</dbReference>
<comment type="caution">
    <text evidence="8">The sequence shown here is derived from an EMBL/GenBank/DDBJ whole genome shotgun (WGS) entry which is preliminary data.</text>
</comment>
<dbReference type="Gene3D" id="3.40.390.10">
    <property type="entry name" value="Collagenase (Catalytic Domain)"/>
    <property type="match status" value="1"/>
</dbReference>
<accession>A0A2N3NCD6</accession>
<comment type="cofactor">
    <cofactor evidence="1">
        <name>Zn(2+)</name>
        <dbReference type="ChEBI" id="CHEBI:29105"/>
    </cofactor>
</comment>
<dbReference type="VEuPathDB" id="FungiDB:jhhlp_003386"/>
<dbReference type="InParanoid" id="A0A2N3NCD6"/>
<evidence type="ECO:0000256" key="3">
    <source>
        <dbReference type="ARBA" id="ARBA00022723"/>
    </source>
</evidence>
<feature type="compositionally biased region" description="Low complexity" evidence="7">
    <location>
        <begin position="61"/>
        <end position="74"/>
    </location>
</feature>
<keyword evidence="3" id="KW-0479">Metal-binding</keyword>
<keyword evidence="4" id="KW-0378">Hydrolase</keyword>
<dbReference type="GO" id="GO:0006508">
    <property type="term" value="P:proteolysis"/>
    <property type="evidence" value="ECO:0007669"/>
    <property type="project" value="UniProtKB-KW"/>
</dbReference>
<evidence type="ECO:0000256" key="4">
    <source>
        <dbReference type="ARBA" id="ARBA00022801"/>
    </source>
</evidence>
<dbReference type="EMBL" id="NLAX01000009">
    <property type="protein sequence ID" value="PKS10089.1"/>
    <property type="molecule type" value="Genomic_DNA"/>
</dbReference>
<keyword evidence="6" id="KW-0482">Metalloprotease</keyword>
<keyword evidence="5" id="KW-0862">Zinc</keyword>
<reference evidence="8 9" key="1">
    <citation type="journal article" date="2017" name="G3 (Bethesda)">
        <title>First Draft Genome Sequence of the Pathogenic Fungus Lomentospora prolificans (Formerly Scedosporium prolificans).</title>
        <authorList>
            <person name="Luo R."/>
            <person name="Zimin A."/>
            <person name="Workman R."/>
            <person name="Fan Y."/>
            <person name="Pertea G."/>
            <person name="Grossman N."/>
            <person name="Wear M.P."/>
            <person name="Jia B."/>
            <person name="Miller H."/>
            <person name="Casadevall A."/>
            <person name="Timp W."/>
            <person name="Zhang S.X."/>
            <person name="Salzberg S.L."/>
        </authorList>
    </citation>
    <scope>NUCLEOTIDE SEQUENCE [LARGE SCALE GENOMIC DNA]</scope>
    <source>
        <strain evidence="8 9">JHH-5317</strain>
    </source>
</reference>
<evidence type="ECO:0000256" key="2">
    <source>
        <dbReference type="ARBA" id="ARBA00022670"/>
    </source>
</evidence>
<dbReference type="Proteomes" id="UP000233524">
    <property type="component" value="Unassembled WGS sequence"/>
</dbReference>
<dbReference type="PANTHER" id="PTHR15910:SF1">
    <property type="entry name" value="ARCHAEMETZINCIN-2"/>
    <property type="match status" value="1"/>
</dbReference>
<evidence type="ECO:0000256" key="7">
    <source>
        <dbReference type="SAM" id="MobiDB-lite"/>
    </source>
</evidence>
<dbReference type="GO" id="GO:0046872">
    <property type="term" value="F:metal ion binding"/>
    <property type="evidence" value="ECO:0007669"/>
    <property type="project" value="UniProtKB-KW"/>
</dbReference>
<evidence type="ECO:0000256" key="6">
    <source>
        <dbReference type="ARBA" id="ARBA00023049"/>
    </source>
</evidence>
<evidence type="ECO:0000256" key="5">
    <source>
        <dbReference type="ARBA" id="ARBA00022833"/>
    </source>
</evidence>
<sequence length="331" mass="35855">MSPSQSTHTHTHTHLVLDISAPWLHLALSRLLCRNPPSGSAPRHHPPPPHRFYICPPPTPSRSAQPSSPSAPGSRNRSPVSTPIGPSARPTIAASPAGFASALHNWSVLRSNTPPPSQDLREYLAAFYHGLPVKSLDKPLRWVPWAKGDFETKKKAGKVPEYVGLATPSGACTGVRCRENDFERDGLGHVQLNLSDILDALIEMVPDDAHSVMMIVNHDLYEDEDDDFCAGRAFGGSRVAVVSTFRYNPGIDASRDEVDYDHIWPATHCIEYLKAIYLQESGQKQKKSPGPLFADNIESVDSPGAMPAAVRAAAASSASSLDANGLWLARV</sequence>
<name>A0A2N3NCD6_9PEZI</name>
<dbReference type="PANTHER" id="PTHR15910">
    <property type="entry name" value="ARCHAEMETZINCIN"/>
    <property type="match status" value="1"/>
</dbReference>
<keyword evidence="2" id="KW-0645">Protease</keyword>
<protein>
    <submittedName>
        <fullName evidence="8">Uncharacterized protein</fullName>
    </submittedName>
</protein>
<organism evidence="8 9">
    <name type="scientific">Lomentospora prolificans</name>
    <dbReference type="NCBI Taxonomy" id="41688"/>
    <lineage>
        <taxon>Eukaryota</taxon>
        <taxon>Fungi</taxon>
        <taxon>Dikarya</taxon>
        <taxon>Ascomycota</taxon>
        <taxon>Pezizomycotina</taxon>
        <taxon>Sordariomycetes</taxon>
        <taxon>Hypocreomycetidae</taxon>
        <taxon>Microascales</taxon>
        <taxon>Microascaceae</taxon>
        <taxon>Lomentospora</taxon>
    </lineage>
</organism>
<dbReference type="AlphaFoldDB" id="A0A2N3NCD6"/>
<evidence type="ECO:0000313" key="9">
    <source>
        <dbReference type="Proteomes" id="UP000233524"/>
    </source>
</evidence>
<keyword evidence="9" id="KW-1185">Reference proteome</keyword>